<keyword evidence="1" id="KW-0175">Coiled coil</keyword>
<feature type="coiled-coil region" evidence="1">
    <location>
        <begin position="813"/>
        <end position="840"/>
    </location>
</feature>
<keyword evidence="3" id="KW-0472">Membrane</keyword>
<keyword evidence="3" id="KW-1133">Transmembrane helix</keyword>
<name>A0AA47LZU7_MERPO</name>
<feature type="domain" description="C-type lectin" evidence="4">
    <location>
        <begin position="452"/>
        <end position="575"/>
    </location>
</feature>
<dbReference type="EMBL" id="JAOPHQ010006577">
    <property type="protein sequence ID" value="KAK0131025.1"/>
    <property type="molecule type" value="Genomic_DNA"/>
</dbReference>
<feature type="coiled-coil region" evidence="1">
    <location>
        <begin position="139"/>
        <end position="166"/>
    </location>
</feature>
<dbReference type="InterPro" id="IPR050111">
    <property type="entry name" value="C-type_lectin/snaclec_domain"/>
</dbReference>
<dbReference type="Proteomes" id="UP001174136">
    <property type="component" value="Unassembled WGS sequence"/>
</dbReference>
<dbReference type="SMART" id="SM00034">
    <property type="entry name" value="CLECT"/>
    <property type="match status" value="3"/>
</dbReference>
<feature type="domain" description="C-type lectin" evidence="4">
    <location>
        <begin position="226"/>
        <end position="349"/>
    </location>
</feature>
<keyword evidence="3" id="KW-0812">Transmembrane</keyword>
<accession>A0AA47LZU7</accession>
<evidence type="ECO:0000256" key="1">
    <source>
        <dbReference type="SAM" id="Coils"/>
    </source>
</evidence>
<feature type="compositionally biased region" description="Acidic residues" evidence="2">
    <location>
        <begin position="13"/>
        <end position="33"/>
    </location>
</feature>
<dbReference type="SUPFAM" id="SSF56436">
    <property type="entry name" value="C-type lectin-like"/>
    <property type="match status" value="3"/>
</dbReference>
<dbReference type="Gene3D" id="3.10.100.10">
    <property type="entry name" value="Mannose-Binding Protein A, subunit A"/>
    <property type="match status" value="3"/>
</dbReference>
<keyword evidence="6" id="KW-1185">Reference proteome</keyword>
<dbReference type="InterPro" id="IPR016186">
    <property type="entry name" value="C-type_lectin-like/link_sf"/>
</dbReference>
<dbReference type="InterPro" id="IPR016187">
    <property type="entry name" value="CTDL_fold"/>
</dbReference>
<organism evidence="5 6">
    <name type="scientific">Merluccius polli</name>
    <name type="common">Benguela hake</name>
    <name type="synonym">Merluccius cadenati</name>
    <dbReference type="NCBI Taxonomy" id="89951"/>
    <lineage>
        <taxon>Eukaryota</taxon>
        <taxon>Metazoa</taxon>
        <taxon>Chordata</taxon>
        <taxon>Craniata</taxon>
        <taxon>Vertebrata</taxon>
        <taxon>Euteleostomi</taxon>
        <taxon>Actinopterygii</taxon>
        <taxon>Neopterygii</taxon>
        <taxon>Teleostei</taxon>
        <taxon>Neoteleostei</taxon>
        <taxon>Acanthomorphata</taxon>
        <taxon>Zeiogadaria</taxon>
        <taxon>Gadariae</taxon>
        <taxon>Gadiformes</taxon>
        <taxon>Gadoidei</taxon>
        <taxon>Merlucciidae</taxon>
        <taxon>Merluccius</taxon>
    </lineage>
</organism>
<feature type="transmembrane region" description="Helical" evidence="3">
    <location>
        <begin position="577"/>
        <end position="598"/>
    </location>
</feature>
<protein>
    <submittedName>
        <fullName evidence="5">C-type lectin domain family 6 member A</fullName>
    </submittedName>
</protein>
<dbReference type="PROSITE" id="PS50041">
    <property type="entry name" value="C_TYPE_LECTIN_2"/>
    <property type="match status" value="3"/>
</dbReference>
<dbReference type="InterPro" id="IPR001304">
    <property type="entry name" value="C-type_lectin-like"/>
</dbReference>
<sequence>MVDKETRERGKEEEEEEQEEQEEEGEEQEEEEVNYASVVFKSKMSAPKGEENRHEEADTEYDDVQILNGDLEQRTSAGGNDQKHTFKCVAICLGILCVILAAMLIARSLYVFVSELQRSKDNQSALLAYDHLVEVVGNLTSADENLNETQKLRTELEAKIKEASRLNLTCAQSTIDAYCHTENGRSGLVKMVGSIIDPAAMGFSTMRMNRRARRVCRPCEDGWIHNRSSCYVVFDHENKLERKTWSEARDACRRRNADLVVINDEEEQALLYNNSYGSTDASEGYWLGLSKPAGTGKWSWVDGTEVTLRYWTGVNGTGSSSHCALIWKNKQKKPFGWSTVDCKEKRRWMFLVSELQHSKDNQSALLAYDHLVEVVENLTSANENLVMSHSNLSRSCDILQNETQKLRTELEAKIKEAIRLKLTCAQSPIDAYCHIENGRSVCRPCEVGWIHNRFSCYAIFYNVNKADRKTWSEARDVCRGRNADLVVINDEEEQAFVYNKSYGSTDASKGYWLGLSKPAGTGKWSWVDGTEVTLRYWTGVNGTGSNSLCAQIWKYERAFVWSAVYCKEKRLWMYQKHTFKCVAICLGILCVILAAMLITRSLYVSMKDLNETQELRTELEAKIKEAIRLNLTCAQSPIDAYCRTEHKSSVCRPCEVGWIHNRFSCYVVVDHENKLERKTWSEARDDCRRKGADLVVINDEEEQALLYNNSYSSTDASEGYWLGLSKPAGTGKWSWVDGTKVTLRYWTGVNGTRSNSHCALIWKNKGKKPFVWNTVDCKEKRQWMFFVSELQRSKDNQSALLAYDHLVEVVGNLTSADENLNETQKLRTELEAKIKEASRLNLTCAQSPIDAYCHTENGRSGKIKLISQILY</sequence>
<dbReference type="Pfam" id="PF00059">
    <property type="entry name" value="Lectin_C"/>
    <property type="match status" value="3"/>
</dbReference>
<dbReference type="AlphaFoldDB" id="A0AA47LZU7"/>
<feature type="transmembrane region" description="Helical" evidence="3">
    <location>
        <begin position="88"/>
        <end position="113"/>
    </location>
</feature>
<comment type="caution">
    <text evidence="5">The sequence shown here is derived from an EMBL/GenBank/DDBJ whole genome shotgun (WGS) entry which is preliminary data.</text>
</comment>
<evidence type="ECO:0000259" key="4">
    <source>
        <dbReference type="PROSITE" id="PS50041"/>
    </source>
</evidence>
<proteinExistence type="predicted"/>
<gene>
    <name evidence="5" type="primary">CLEC6A</name>
    <name evidence="5" type="ORF">N1851_034292</name>
</gene>
<feature type="domain" description="C-type lectin" evidence="4">
    <location>
        <begin position="661"/>
        <end position="784"/>
    </location>
</feature>
<evidence type="ECO:0000256" key="3">
    <source>
        <dbReference type="SAM" id="Phobius"/>
    </source>
</evidence>
<evidence type="ECO:0000256" key="2">
    <source>
        <dbReference type="SAM" id="MobiDB-lite"/>
    </source>
</evidence>
<reference evidence="5" key="1">
    <citation type="journal article" date="2023" name="Front. Mar. Sci.">
        <title>A new Merluccius polli reference genome to investigate the effects of global change in West African waters.</title>
        <authorList>
            <person name="Mateo J.L."/>
            <person name="Blanco-Fernandez C."/>
            <person name="Garcia-Vazquez E."/>
            <person name="Machado-Schiaffino G."/>
        </authorList>
    </citation>
    <scope>NUCLEOTIDE SEQUENCE</scope>
    <source>
        <strain evidence="5">C29</strain>
        <tissue evidence="5">Fin</tissue>
    </source>
</reference>
<evidence type="ECO:0000313" key="6">
    <source>
        <dbReference type="Proteomes" id="UP001174136"/>
    </source>
</evidence>
<dbReference type="PANTHER" id="PTHR22803">
    <property type="entry name" value="MANNOSE, PHOSPHOLIPASE, LECTIN RECEPTOR RELATED"/>
    <property type="match status" value="1"/>
</dbReference>
<feature type="compositionally biased region" description="Basic and acidic residues" evidence="2">
    <location>
        <begin position="1"/>
        <end position="12"/>
    </location>
</feature>
<feature type="region of interest" description="Disordered" evidence="2">
    <location>
        <begin position="1"/>
        <end position="58"/>
    </location>
</feature>
<evidence type="ECO:0000313" key="5">
    <source>
        <dbReference type="EMBL" id="KAK0131025.1"/>
    </source>
</evidence>